<sequence length="60" mass="6151">MTVSTISSNKAAVQIAPQKPPETTQQVKPPPPPPPPREVAPTSTVNTNGQTTGTTISTTA</sequence>
<feature type="compositionally biased region" description="Pro residues" evidence="1">
    <location>
        <begin position="28"/>
        <end position="38"/>
    </location>
</feature>
<dbReference type="Proteomes" id="UP001221208">
    <property type="component" value="Unassembled WGS sequence"/>
</dbReference>
<feature type="compositionally biased region" description="Polar residues" evidence="1">
    <location>
        <begin position="1"/>
        <end position="11"/>
    </location>
</feature>
<accession>A0ABT5JYY9</accession>
<evidence type="ECO:0000313" key="3">
    <source>
        <dbReference type="Proteomes" id="UP001221208"/>
    </source>
</evidence>
<protein>
    <submittedName>
        <fullName evidence="2">Uncharacterized protein</fullName>
    </submittedName>
</protein>
<reference evidence="2 3" key="1">
    <citation type="submission" date="2022-10" db="EMBL/GenBank/DDBJ databases">
        <title>Janthinobacterium sp. hw3 Genome sequencing.</title>
        <authorList>
            <person name="Park S."/>
        </authorList>
    </citation>
    <scope>NUCLEOTIDE SEQUENCE [LARGE SCALE GENOMIC DNA]</scope>
    <source>
        <strain evidence="3">hw3</strain>
    </source>
</reference>
<proteinExistence type="predicted"/>
<evidence type="ECO:0000313" key="2">
    <source>
        <dbReference type="EMBL" id="MDC8757378.1"/>
    </source>
</evidence>
<name>A0ABT5JYY9_9BURK</name>
<organism evidence="2 3">
    <name type="scientific">Janthinobacterium fluminis</name>
    <dbReference type="NCBI Taxonomy" id="2987524"/>
    <lineage>
        <taxon>Bacteria</taxon>
        <taxon>Pseudomonadati</taxon>
        <taxon>Pseudomonadota</taxon>
        <taxon>Betaproteobacteria</taxon>
        <taxon>Burkholderiales</taxon>
        <taxon>Oxalobacteraceae</taxon>
        <taxon>Janthinobacterium</taxon>
    </lineage>
</organism>
<keyword evidence="3" id="KW-1185">Reference proteome</keyword>
<feature type="compositionally biased region" description="Low complexity" evidence="1">
    <location>
        <begin position="39"/>
        <end position="60"/>
    </location>
</feature>
<dbReference type="EMBL" id="JAQQXR010000002">
    <property type="protein sequence ID" value="MDC8757378.1"/>
    <property type="molecule type" value="Genomic_DNA"/>
</dbReference>
<comment type="caution">
    <text evidence="2">The sequence shown here is derived from an EMBL/GenBank/DDBJ whole genome shotgun (WGS) entry which is preliminary data.</text>
</comment>
<gene>
    <name evidence="2" type="ORF">OIK44_07245</name>
</gene>
<feature type="region of interest" description="Disordered" evidence="1">
    <location>
        <begin position="1"/>
        <end position="60"/>
    </location>
</feature>
<dbReference type="RefSeq" id="WP_273670055.1">
    <property type="nucleotide sequence ID" value="NZ_JAQQXR010000002.1"/>
</dbReference>
<evidence type="ECO:0000256" key="1">
    <source>
        <dbReference type="SAM" id="MobiDB-lite"/>
    </source>
</evidence>